<evidence type="ECO:0000259" key="2">
    <source>
        <dbReference type="PROSITE" id="PS50990"/>
    </source>
</evidence>
<sequence>MGLKRFGLLRTSVALPLAIIVSACTTAPTKQANIWMGQVAQGDQSISRPVQSWKAMKFTNLVPQQTDFSCGAAALATIFNYAYGRKTTEPQILVNMLKIADPDIVREKGFSLLDMKNYTNAIGMQGEGYAVPYEALADMKVPGIALLNIKGYKHFVVLRKVNGDYVHVGDPALGNRIMTRRDFQKAWNGVVFVIVGEGYDPNTVLRNPPPPLSARRLFEQRSPVPNAEVYDFGLGPAFNFVF</sequence>
<evidence type="ECO:0000313" key="3">
    <source>
        <dbReference type="EMBL" id="MDT9598989.1"/>
    </source>
</evidence>
<dbReference type="EMBL" id="JAVUPU010000003">
    <property type="protein sequence ID" value="MDT9598989.1"/>
    <property type="molecule type" value="Genomic_DNA"/>
</dbReference>
<feature type="domain" description="Peptidase C39" evidence="2">
    <location>
        <begin position="64"/>
        <end position="194"/>
    </location>
</feature>
<name>A0ABU3Q6G4_9SPHN</name>
<dbReference type="InterPro" id="IPR005074">
    <property type="entry name" value="Peptidase_C39"/>
</dbReference>
<dbReference type="RefSeq" id="WP_315725512.1">
    <property type="nucleotide sequence ID" value="NZ_JAVUPU010000003.1"/>
</dbReference>
<dbReference type="PROSITE" id="PS50990">
    <property type="entry name" value="PEPTIDASE_C39"/>
    <property type="match status" value="1"/>
</dbReference>
<dbReference type="PROSITE" id="PS51257">
    <property type="entry name" value="PROKAR_LIPOPROTEIN"/>
    <property type="match status" value="1"/>
</dbReference>
<reference evidence="3 4" key="1">
    <citation type="submission" date="2023-05" db="EMBL/GenBank/DDBJ databases">
        <authorList>
            <person name="Guo Y."/>
        </authorList>
    </citation>
    <scope>NUCLEOTIDE SEQUENCE [LARGE SCALE GENOMIC DNA]</scope>
    <source>
        <strain evidence="3 4">GR2756</strain>
    </source>
</reference>
<keyword evidence="4" id="KW-1185">Reference proteome</keyword>
<dbReference type="CDD" id="cd02423">
    <property type="entry name" value="Peptidase_C39G"/>
    <property type="match status" value="1"/>
</dbReference>
<evidence type="ECO:0000313" key="4">
    <source>
        <dbReference type="Proteomes" id="UP001259572"/>
    </source>
</evidence>
<dbReference type="Pfam" id="PF03412">
    <property type="entry name" value="Peptidase_C39"/>
    <property type="match status" value="1"/>
</dbReference>
<dbReference type="Proteomes" id="UP001259572">
    <property type="component" value="Unassembled WGS sequence"/>
</dbReference>
<protein>
    <submittedName>
        <fullName evidence="3">C39 family peptidase</fullName>
    </submittedName>
</protein>
<proteinExistence type="predicted"/>
<gene>
    <name evidence="3" type="ORF">RQX22_08505</name>
</gene>
<feature type="chain" id="PRO_5046826940" evidence="1">
    <location>
        <begin position="24"/>
        <end position="242"/>
    </location>
</feature>
<evidence type="ECO:0000256" key="1">
    <source>
        <dbReference type="SAM" id="SignalP"/>
    </source>
</evidence>
<accession>A0ABU3Q6G4</accession>
<feature type="signal peptide" evidence="1">
    <location>
        <begin position="1"/>
        <end position="23"/>
    </location>
</feature>
<keyword evidence="1" id="KW-0732">Signal</keyword>
<comment type="caution">
    <text evidence="3">The sequence shown here is derived from an EMBL/GenBank/DDBJ whole genome shotgun (WGS) entry which is preliminary data.</text>
</comment>
<dbReference type="Gene3D" id="3.90.70.10">
    <property type="entry name" value="Cysteine proteinases"/>
    <property type="match status" value="1"/>
</dbReference>
<organism evidence="3 4">
    <name type="scientific">Sphingosinicella rhizophila</name>
    <dbReference type="NCBI Taxonomy" id="3050082"/>
    <lineage>
        <taxon>Bacteria</taxon>
        <taxon>Pseudomonadati</taxon>
        <taxon>Pseudomonadota</taxon>
        <taxon>Alphaproteobacteria</taxon>
        <taxon>Sphingomonadales</taxon>
        <taxon>Sphingosinicellaceae</taxon>
        <taxon>Sphingosinicella</taxon>
    </lineage>
</organism>